<proteinExistence type="predicted"/>
<dbReference type="HOGENOM" id="CLU_2529474_0_0_1"/>
<organism evidence="2 3">
    <name type="scientific">Caenorhabditis elegans</name>
    <dbReference type="NCBI Taxonomy" id="6239"/>
    <lineage>
        <taxon>Eukaryota</taxon>
        <taxon>Metazoa</taxon>
        <taxon>Ecdysozoa</taxon>
        <taxon>Nematoda</taxon>
        <taxon>Chromadorea</taxon>
        <taxon>Rhabditida</taxon>
        <taxon>Rhabditina</taxon>
        <taxon>Rhabditomorpha</taxon>
        <taxon>Rhabditoidea</taxon>
        <taxon>Rhabditidae</taxon>
        <taxon>Peloderinae</taxon>
        <taxon>Caenorhabditis</taxon>
    </lineage>
</organism>
<protein>
    <submittedName>
        <fullName evidence="2">INSulin related</fullName>
    </submittedName>
</protein>
<dbReference type="OMA" id="ERMCRIM"/>
<dbReference type="EMBL" id="BX284605">
    <property type="protein sequence ID" value="CAE17910.1"/>
    <property type="molecule type" value="Genomic_DNA"/>
</dbReference>
<gene>
    <name evidence="2 4" type="primary">ins-10</name>
    <name evidence="2" type="ORF">CELE_T08G5.12</name>
    <name evidence="4" type="ORF">T08G5.12</name>
</gene>
<dbReference type="eggNOG" id="ENOG502TJ05">
    <property type="taxonomic scope" value="Eukaryota"/>
</dbReference>
<dbReference type="Proteomes" id="UP000001940">
    <property type="component" value="Chromosome V"/>
</dbReference>
<evidence type="ECO:0000313" key="4">
    <source>
        <dbReference type="WormBase" id="T08G5.12"/>
    </source>
</evidence>
<keyword evidence="3" id="KW-1185">Reference proteome</keyword>
<dbReference type="UCSC" id="T08G5.12">
    <property type="organism name" value="c. elegans"/>
</dbReference>
<dbReference type="WormBase" id="T08G5.12">
    <property type="protein sequence ID" value="CE35001"/>
    <property type="gene ID" value="WBGene00002093"/>
    <property type="gene designation" value="ins-10"/>
</dbReference>
<dbReference type="GeneID" id="3565431"/>
<dbReference type="InParanoid" id="Q7YWW0"/>
<dbReference type="OrthoDB" id="5833924at2759"/>
<dbReference type="CTD" id="3565431"/>
<sequence length="85" mass="9497">MSLHFSTIQKTILLISFLLLVTLAPRTSAAFPFQICVKKMEKMCRIINPEQCAQVNKITEIGALTDCCTGLCSWEEIRISCCSVL</sequence>
<dbReference type="KEGG" id="cel:CELE_T08G5.12"/>
<accession>Q7YWW0</accession>
<evidence type="ECO:0000313" key="3">
    <source>
        <dbReference type="Proteomes" id="UP000001940"/>
    </source>
</evidence>
<dbReference type="PaxDb" id="6239-T08G5.12"/>
<dbReference type="AlphaFoldDB" id="Q7YWW0"/>
<name>Q7YWW0_CAEEL</name>
<reference evidence="2 3" key="1">
    <citation type="journal article" date="1998" name="Science">
        <title>Genome sequence of the nematode C. elegans: a platform for investigating biology.</title>
        <authorList>
            <consortium name="The C. elegans sequencing consortium"/>
            <person name="Sulson J.E."/>
            <person name="Waterston R."/>
        </authorList>
    </citation>
    <scope>NUCLEOTIDE SEQUENCE [LARGE SCALE GENOMIC DNA]</scope>
    <source>
        <strain evidence="2 3">Bristol N2</strain>
    </source>
</reference>
<dbReference type="STRING" id="6239.T08G5.12.1"/>
<dbReference type="AGR" id="WB:WBGene00002093"/>
<feature type="signal peptide" evidence="1">
    <location>
        <begin position="1"/>
        <end position="29"/>
    </location>
</feature>
<keyword evidence="1" id="KW-0732">Signal</keyword>
<dbReference type="Bgee" id="WBGene00002093">
    <property type="expression patterns" value="Expressed in larva and 3 other cell types or tissues"/>
</dbReference>
<evidence type="ECO:0000256" key="1">
    <source>
        <dbReference type="SAM" id="SignalP"/>
    </source>
</evidence>
<dbReference type="RefSeq" id="NP_001024125.1">
    <property type="nucleotide sequence ID" value="NM_001028954.3"/>
</dbReference>
<dbReference type="FunCoup" id="Q7YWW0">
    <property type="interactions" value="811"/>
</dbReference>
<feature type="chain" id="PRO_5004295389" evidence="1">
    <location>
        <begin position="30"/>
        <end position="85"/>
    </location>
</feature>
<evidence type="ECO:0000313" key="2">
    <source>
        <dbReference type="EMBL" id="CAE17910.1"/>
    </source>
</evidence>